<keyword evidence="3" id="KW-1185">Reference proteome</keyword>
<evidence type="ECO:0000313" key="2">
    <source>
        <dbReference type="EMBL" id="GAA1965303.1"/>
    </source>
</evidence>
<sequence>MKDRVLAEQSAPGGQRDRVADDFSAHVLGHRVADAPLLCRSITVAGYGQPSRVGRYVMSPAGSGGGEVAAGGLVPPGQRPAPPPDDTGDPALAHNPLDALVVDPAAAVARRGYDPRAAAGTPGARRGPR</sequence>
<organism evidence="2 3">
    <name type="scientific">Amycolatopsis minnesotensis</name>
    <dbReference type="NCBI Taxonomy" id="337894"/>
    <lineage>
        <taxon>Bacteria</taxon>
        <taxon>Bacillati</taxon>
        <taxon>Actinomycetota</taxon>
        <taxon>Actinomycetes</taxon>
        <taxon>Pseudonocardiales</taxon>
        <taxon>Pseudonocardiaceae</taxon>
        <taxon>Amycolatopsis</taxon>
    </lineage>
</organism>
<proteinExistence type="predicted"/>
<reference evidence="2 3" key="1">
    <citation type="journal article" date="2019" name="Int. J. Syst. Evol. Microbiol.">
        <title>The Global Catalogue of Microorganisms (GCM) 10K type strain sequencing project: providing services to taxonomists for standard genome sequencing and annotation.</title>
        <authorList>
            <consortium name="The Broad Institute Genomics Platform"/>
            <consortium name="The Broad Institute Genome Sequencing Center for Infectious Disease"/>
            <person name="Wu L."/>
            <person name="Ma J."/>
        </authorList>
    </citation>
    <scope>NUCLEOTIDE SEQUENCE [LARGE SCALE GENOMIC DNA]</scope>
    <source>
        <strain evidence="2 3">JCM 14545</strain>
    </source>
</reference>
<accession>A0ABN2R8D2</accession>
<evidence type="ECO:0000313" key="3">
    <source>
        <dbReference type="Proteomes" id="UP001501116"/>
    </source>
</evidence>
<feature type="region of interest" description="Disordered" evidence="1">
    <location>
        <begin position="58"/>
        <end position="94"/>
    </location>
</feature>
<dbReference type="EMBL" id="BAAANN010000016">
    <property type="protein sequence ID" value="GAA1965303.1"/>
    <property type="molecule type" value="Genomic_DNA"/>
</dbReference>
<evidence type="ECO:0000256" key="1">
    <source>
        <dbReference type="SAM" id="MobiDB-lite"/>
    </source>
</evidence>
<comment type="caution">
    <text evidence="2">The sequence shown here is derived from an EMBL/GenBank/DDBJ whole genome shotgun (WGS) entry which is preliminary data.</text>
</comment>
<protein>
    <submittedName>
        <fullName evidence="2">Uncharacterized protein</fullName>
    </submittedName>
</protein>
<name>A0ABN2R8D2_9PSEU</name>
<dbReference type="Proteomes" id="UP001501116">
    <property type="component" value="Unassembled WGS sequence"/>
</dbReference>
<feature type="region of interest" description="Disordered" evidence="1">
    <location>
        <begin position="110"/>
        <end position="129"/>
    </location>
</feature>
<gene>
    <name evidence="2" type="ORF">GCM10009754_41710</name>
</gene>